<protein>
    <submittedName>
        <fullName evidence="1">Uncharacterized protein</fullName>
    </submittedName>
</protein>
<keyword evidence="2" id="KW-1185">Reference proteome</keyword>
<dbReference type="GeneID" id="66100362"/>
<dbReference type="EMBL" id="MU250585">
    <property type="protein sequence ID" value="KAG7439730.1"/>
    <property type="molecule type" value="Genomic_DNA"/>
</dbReference>
<dbReference type="AlphaFoldDB" id="A0A9P8ALF1"/>
<evidence type="ECO:0000313" key="2">
    <source>
        <dbReference type="Proteomes" id="UP000812287"/>
    </source>
</evidence>
<accession>A0A9P8ALF1</accession>
<reference evidence="1" key="1">
    <citation type="submission" date="2020-11" db="EMBL/GenBank/DDBJ databases">
        <title>Adaptations for nitrogen fixation in a non-lichenized fungal sporocarp promotes dispersal by wood-feeding termites.</title>
        <authorList>
            <consortium name="DOE Joint Genome Institute"/>
            <person name="Koch R.A."/>
            <person name="Yoon G."/>
            <person name="Arayal U."/>
            <person name="Lail K."/>
            <person name="Amirebrahimi M."/>
            <person name="Labutti K."/>
            <person name="Lipzen A."/>
            <person name="Riley R."/>
            <person name="Barry K."/>
            <person name="Henrissat B."/>
            <person name="Grigoriev I.V."/>
            <person name="Herr J.R."/>
            <person name="Aime M.C."/>
        </authorList>
    </citation>
    <scope>NUCLEOTIDE SEQUENCE</scope>
    <source>
        <strain evidence="1">MCA 3950</strain>
    </source>
</reference>
<organism evidence="1 2">
    <name type="scientific">Guyanagaster necrorhizus</name>
    <dbReference type="NCBI Taxonomy" id="856835"/>
    <lineage>
        <taxon>Eukaryota</taxon>
        <taxon>Fungi</taxon>
        <taxon>Dikarya</taxon>
        <taxon>Basidiomycota</taxon>
        <taxon>Agaricomycotina</taxon>
        <taxon>Agaricomycetes</taxon>
        <taxon>Agaricomycetidae</taxon>
        <taxon>Agaricales</taxon>
        <taxon>Marasmiineae</taxon>
        <taxon>Physalacriaceae</taxon>
        <taxon>Guyanagaster</taxon>
    </lineage>
</organism>
<gene>
    <name evidence="1" type="ORF">BT62DRAFT_1013535</name>
</gene>
<proteinExistence type="predicted"/>
<dbReference type="RefSeq" id="XP_043033230.1">
    <property type="nucleotide sequence ID" value="XM_043178075.1"/>
</dbReference>
<dbReference type="Proteomes" id="UP000812287">
    <property type="component" value="Unassembled WGS sequence"/>
</dbReference>
<comment type="caution">
    <text evidence="1">The sequence shown here is derived from an EMBL/GenBank/DDBJ whole genome shotgun (WGS) entry which is preliminary data.</text>
</comment>
<evidence type="ECO:0000313" key="1">
    <source>
        <dbReference type="EMBL" id="KAG7439730.1"/>
    </source>
</evidence>
<name>A0A9P8ALF1_9AGAR</name>
<sequence length="185" mass="20684">MSHERACGRHSSCVSHLYQISLHFMQVCDVLGYHKFIRLSLDIILGNKQQRRKWIHGLGDNDGVPLAATQETRGWWIMGEFVPSRIGPSIEECYACSSSSGSTSPCLSPDTTDAMSVAFPVGSALYNSLISPMLTLSCGKLYMSDVRYDDTLWMHLVKWRDLTYPLRLGVAISAELDASYIESTR</sequence>